<dbReference type="EMBL" id="CALNXK010000415">
    <property type="protein sequence ID" value="CAH3185188.1"/>
    <property type="molecule type" value="Genomic_DNA"/>
</dbReference>
<feature type="region of interest" description="Disordered" evidence="1">
    <location>
        <begin position="162"/>
        <end position="197"/>
    </location>
</feature>
<gene>
    <name evidence="2" type="ORF">PLOB_00032169</name>
</gene>
<organism evidence="2 3">
    <name type="scientific">Porites lobata</name>
    <dbReference type="NCBI Taxonomy" id="104759"/>
    <lineage>
        <taxon>Eukaryota</taxon>
        <taxon>Metazoa</taxon>
        <taxon>Cnidaria</taxon>
        <taxon>Anthozoa</taxon>
        <taxon>Hexacorallia</taxon>
        <taxon>Scleractinia</taxon>
        <taxon>Fungiina</taxon>
        <taxon>Poritidae</taxon>
        <taxon>Porites</taxon>
    </lineage>
</organism>
<proteinExistence type="predicted"/>
<keyword evidence="3" id="KW-1185">Reference proteome</keyword>
<dbReference type="Proteomes" id="UP001159405">
    <property type="component" value="Unassembled WGS sequence"/>
</dbReference>
<feature type="compositionally biased region" description="Basic and acidic residues" evidence="1">
    <location>
        <begin position="177"/>
        <end position="192"/>
    </location>
</feature>
<feature type="compositionally biased region" description="Basic and acidic residues" evidence="1">
    <location>
        <begin position="11"/>
        <end position="21"/>
    </location>
</feature>
<comment type="caution">
    <text evidence="2">The sequence shown here is derived from an EMBL/GenBank/DDBJ whole genome shotgun (WGS) entry which is preliminary data.</text>
</comment>
<feature type="non-terminal residue" evidence="2">
    <location>
        <position position="1"/>
    </location>
</feature>
<evidence type="ECO:0000313" key="2">
    <source>
        <dbReference type="EMBL" id="CAH3185188.1"/>
    </source>
</evidence>
<reference evidence="2 3" key="1">
    <citation type="submission" date="2022-05" db="EMBL/GenBank/DDBJ databases">
        <authorList>
            <consortium name="Genoscope - CEA"/>
            <person name="William W."/>
        </authorList>
    </citation>
    <scope>NUCLEOTIDE SEQUENCE [LARGE SCALE GENOMIC DNA]</scope>
</reference>
<evidence type="ECO:0000256" key="1">
    <source>
        <dbReference type="SAM" id="MobiDB-lite"/>
    </source>
</evidence>
<name>A0ABN8S0Z0_9CNID</name>
<protein>
    <submittedName>
        <fullName evidence="2">Uncharacterized protein</fullName>
    </submittedName>
</protein>
<evidence type="ECO:0000313" key="3">
    <source>
        <dbReference type="Proteomes" id="UP001159405"/>
    </source>
</evidence>
<sequence length="244" mass="28694">YHYLPYNETPRGGRDPDDWQPRVQLKKEHNSGRLLMSDPESVGAFSNKFIVKAKFVVDYLQHPEVMEFKKKKRAEERARESQKTKEKVYADCAWNDLREDSTKLKQLRVPELNNYLKHHGLHQNIKSPKNDKAKVIARHWLLQMNPEGPDPLMLQTRLRERDGADKESLQDSDSYEDEHSRSERTDNDKNDNDSINSGSEDVILAFIYDEEEVERPAVTRSGRSTNRRSEIDFSFFRFSIFSYV</sequence>
<accession>A0ABN8S0Z0</accession>
<feature type="region of interest" description="Disordered" evidence="1">
    <location>
        <begin position="1"/>
        <end position="21"/>
    </location>
</feature>